<proteinExistence type="predicted"/>
<dbReference type="PANTHER" id="PTHR33751">
    <property type="entry name" value="CBB3-TYPE CYTOCHROME C OXIDASE SUBUNIT FIXP"/>
    <property type="match status" value="1"/>
</dbReference>
<protein>
    <recommendedName>
        <fullName evidence="6">Cytochrome c domain-containing protein</fullName>
    </recommendedName>
</protein>
<dbReference type="SUPFAM" id="SSF46626">
    <property type="entry name" value="Cytochrome c"/>
    <property type="match status" value="1"/>
</dbReference>
<evidence type="ECO:0000313" key="7">
    <source>
        <dbReference type="EMBL" id="OUR97919.1"/>
    </source>
</evidence>
<keyword evidence="1 4" id="KW-0349">Heme</keyword>
<dbReference type="GO" id="GO:0046872">
    <property type="term" value="F:metal ion binding"/>
    <property type="evidence" value="ECO:0007669"/>
    <property type="project" value="UniProtKB-KW"/>
</dbReference>
<dbReference type="GO" id="GO:0009055">
    <property type="term" value="F:electron transfer activity"/>
    <property type="evidence" value="ECO:0007669"/>
    <property type="project" value="InterPro"/>
</dbReference>
<dbReference type="EMBL" id="MAAO01000005">
    <property type="protein sequence ID" value="OUR97919.1"/>
    <property type="molecule type" value="Genomic_DNA"/>
</dbReference>
<evidence type="ECO:0000256" key="5">
    <source>
        <dbReference type="SAM" id="SignalP"/>
    </source>
</evidence>
<sequence length="101" mass="11079">MKTLKAFVVLITLLSSQSFAADAARGQKLFKSCVQCHGADGAGIEKQKAPRIAGQHEWYIISSIKQFKAGKERKNPPMLPFIKKLSNTDIADLAAYISTLK</sequence>
<gene>
    <name evidence="7" type="ORF">A9Q84_06910</name>
</gene>
<reference evidence="8" key="1">
    <citation type="journal article" date="2017" name="Proc. Natl. Acad. Sci. U.S.A.">
        <title>Simulation of Deepwater Horizon oil plume reveals substrate specialization within a complex community of hydrocarbon-degraders.</title>
        <authorList>
            <person name="Hu P."/>
            <person name="Dubinsky E.A."/>
            <person name="Probst A.J."/>
            <person name="Wang J."/>
            <person name="Sieber C.M.K."/>
            <person name="Tom L.M."/>
            <person name="Gardinali P."/>
            <person name="Banfield J.F."/>
            <person name="Atlas R.M."/>
            <person name="Andersen G.L."/>
        </authorList>
    </citation>
    <scope>NUCLEOTIDE SEQUENCE [LARGE SCALE GENOMIC DNA]</scope>
</reference>
<dbReference type="Proteomes" id="UP000196531">
    <property type="component" value="Unassembled WGS sequence"/>
</dbReference>
<evidence type="ECO:0000259" key="6">
    <source>
        <dbReference type="PROSITE" id="PS51007"/>
    </source>
</evidence>
<accession>A0A1Y5F9R3</accession>
<dbReference type="PANTHER" id="PTHR33751:SF1">
    <property type="entry name" value="CBB3-TYPE CYTOCHROME C OXIDASE SUBUNIT FIXP"/>
    <property type="match status" value="1"/>
</dbReference>
<feature type="signal peptide" evidence="5">
    <location>
        <begin position="1"/>
        <end position="20"/>
    </location>
</feature>
<dbReference type="InterPro" id="IPR009056">
    <property type="entry name" value="Cyt_c-like_dom"/>
</dbReference>
<evidence type="ECO:0000256" key="2">
    <source>
        <dbReference type="ARBA" id="ARBA00022723"/>
    </source>
</evidence>
<feature type="domain" description="Cytochrome c" evidence="6">
    <location>
        <begin position="21"/>
        <end position="101"/>
    </location>
</feature>
<keyword evidence="2 4" id="KW-0479">Metal-binding</keyword>
<dbReference type="InterPro" id="IPR050597">
    <property type="entry name" value="Cytochrome_c_Oxidase_Subunit"/>
</dbReference>
<evidence type="ECO:0000256" key="1">
    <source>
        <dbReference type="ARBA" id="ARBA00022617"/>
    </source>
</evidence>
<organism evidence="7 8">
    <name type="scientific">Halobacteriovorax marinus</name>
    <dbReference type="NCBI Taxonomy" id="97084"/>
    <lineage>
        <taxon>Bacteria</taxon>
        <taxon>Pseudomonadati</taxon>
        <taxon>Bdellovibrionota</taxon>
        <taxon>Bacteriovoracia</taxon>
        <taxon>Bacteriovoracales</taxon>
        <taxon>Halobacteriovoraceae</taxon>
        <taxon>Halobacteriovorax</taxon>
    </lineage>
</organism>
<dbReference type="Gene3D" id="1.10.760.10">
    <property type="entry name" value="Cytochrome c-like domain"/>
    <property type="match status" value="1"/>
</dbReference>
<comment type="caution">
    <text evidence="7">The sequence shown here is derived from an EMBL/GenBank/DDBJ whole genome shotgun (WGS) entry which is preliminary data.</text>
</comment>
<evidence type="ECO:0000256" key="3">
    <source>
        <dbReference type="ARBA" id="ARBA00023004"/>
    </source>
</evidence>
<name>A0A1Y5F9R3_9BACT</name>
<keyword evidence="3 4" id="KW-0408">Iron</keyword>
<dbReference type="Pfam" id="PF00034">
    <property type="entry name" value="Cytochrom_C"/>
    <property type="match status" value="1"/>
</dbReference>
<feature type="chain" id="PRO_5012689552" description="Cytochrome c domain-containing protein" evidence="5">
    <location>
        <begin position="21"/>
        <end position="101"/>
    </location>
</feature>
<dbReference type="PROSITE" id="PS51007">
    <property type="entry name" value="CYTC"/>
    <property type="match status" value="1"/>
</dbReference>
<evidence type="ECO:0000313" key="8">
    <source>
        <dbReference type="Proteomes" id="UP000196531"/>
    </source>
</evidence>
<evidence type="ECO:0000256" key="4">
    <source>
        <dbReference type="PROSITE-ProRule" id="PRU00433"/>
    </source>
</evidence>
<dbReference type="GO" id="GO:0020037">
    <property type="term" value="F:heme binding"/>
    <property type="evidence" value="ECO:0007669"/>
    <property type="project" value="InterPro"/>
</dbReference>
<keyword evidence="5" id="KW-0732">Signal</keyword>
<dbReference type="AlphaFoldDB" id="A0A1Y5F9R3"/>
<dbReference type="InterPro" id="IPR036909">
    <property type="entry name" value="Cyt_c-like_dom_sf"/>
</dbReference>